<dbReference type="Proteomes" id="UP000032545">
    <property type="component" value="Unassembled WGS sequence"/>
</dbReference>
<evidence type="ECO:0000256" key="2">
    <source>
        <dbReference type="SAM" id="Phobius"/>
    </source>
</evidence>
<name>A0A0D8BGV5_9ACTN</name>
<feature type="compositionally biased region" description="Basic and acidic residues" evidence="1">
    <location>
        <begin position="1"/>
        <end position="14"/>
    </location>
</feature>
<feature type="region of interest" description="Disordered" evidence="1">
    <location>
        <begin position="1"/>
        <end position="48"/>
    </location>
</feature>
<keyword evidence="4" id="KW-1185">Reference proteome</keyword>
<dbReference type="EMBL" id="JYFN01000021">
    <property type="protein sequence ID" value="KJE22677.1"/>
    <property type="molecule type" value="Genomic_DNA"/>
</dbReference>
<evidence type="ECO:0000256" key="1">
    <source>
        <dbReference type="SAM" id="MobiDB-lite"/>
    </source>
</evidence>
<feature type="region of interest" description="Disordered" evidence="1">
    <location>
        <begin position="99"/>
        <end position="178"/>
    </location>
</feature>
<proteinExistence type="predicted"/>
<reference evidence="4" key="1">
    <citation type="submission" date="2015-02" db="EMBL/GenBank/DDBJ databases">
        <title>Draft Genome of Frankia sp. CpI1-S.</title>
        <authorList>
            <person name="Oshone R.T."/>
            <person name="Ngom M."/>
            <person name="Ghodhbane-Gtari F."/>
            <person name="Gtari M."/>
            <person name="Morris K."/>
            <person name="Thomas K."/>
            <person name="Sen A."/>
            <person name="Tisa L.S."/>
        </authorList>
    </citation>
    <scope>NUCLEOTIDE SEQUENCE [LARGE SCALE GENOMIC DNA]</scope>
    <source>
        <strain evidence="4">CpI1-S</strain>
    </source>
</reference>
<reference evidence="3 4" key="2">
    <citation type="journal article" date="2016" name="Genome Announc.">
        <title>Permanent Draft Genome Sequences for Two Variants of Frankia sp. Strain CpI1, the First Frankia Strain Isolated from Root Nodules of Comptonia peregrina.</title>
        <authorList>
            <person name="Oshone R."/>
            <person name="Hurst S.G.IV."/>
            <person name="Abebe-Akele F."/>
            <person name="Simpson S."/>
            <person name="Morris K."/>
            <person name="Thomas W.K."/>
            <person name="Tisa L.S."/>
        </authorList>
    </citation>
    <scope>NUCLEOTIDE SEQUENCE [LARGE SCALE GENOMIC DNA]</scope>
    <source>
        <strain evidence="4">CpI1-S</strain>
    </source>
</reference>
<protein>
    <recommendedName>
        <fullName evidence="5">Zinc-finger</fullName>
    </recommendedName>
</protein>
<dbReference type="PATRIC" id="fig|1502723.3.peg.2425"/>
<gene>
    <name evidence="3" type="ORF">FF36_03043</name>
</gene>
<organism evidence="3 4">
    <name type="scientific">Frankia torreyi</name>
    <dbReference type="NCBI Taxonomy" id="1856"/>
    <lineage>
        <taxon>Bacteria</taxon>
        <taxon>Bacillati</taxon>
        <taxon>Actinomycetota</taxon>
        <taxon>Actinomycetes</taxon>
        <taxon>Frankiales</taxon>
        <taxon>Frankiaceae</taxon>
        <taxon>Frankia</taxon>
    </lineage>
</organism>
<evidence type="ECO:0008006" key="5">
    <source>
        <dbReference type="Google" id="ProtNLM"/>
    </source>
</evidence>
<evidence type="ECO:0000313" key="3">
    <source>
        <dbReference type="EMBL" id="KJE22677.1"/>
    </source>
</evidence>
<feature type="transmembrane region" description="Helical" evidence="2">
    <location>
        <begin position="182"/>
        <end position="203"/>
    </location>
</feature>
<dbReference type="AlphaFoldDB" id="A0A0D8BGV5"/>
<accession>A0A0D8BGV5</accession>
<keyword evidence="2" id="KW-0812">Transmembrane</keyword>
<evidence type="ECO:0000313" key="4">
    <source>
        <dbReference type="Proteomes" id="UP000032545"/>
    </source>
</evidence>
<keyword evidence="2" id="KW-0472">Membrane</keyword>
<keyword evidence="2" id="KW-1133">Transmembrane helix</keyword>
<sequence>MANDPMDDRHRSAETRPAFPLGRRSRGHDQHPDVEQLDAVAGGETVTRSTRDHVEVCLECRESIAALRKVRADLSRLAAMTMPGDVAERIQAALAAQLPPRPLHDPPARPGADVTTTDVTTTDAPAPRPAPDAGRSPAGPMASAPTGAPQTGTPGTGPGRRPTARPERRPAPGAAAAPRRDWVSLAAVCAAFVTFGAAVLAFYSLRVVDAHHPVAASSVAQGRESAGAAAAGAGPGRLTMMADSRTTVAPAEVGQHGRELLTGRIAGSVALSLPLTGPTGDATDAGAVATARSTGAVPFQAVAPAAARHPASVVAAPPAAAGTRLRALLDTPDLRSCYQSLIAQSGGEILAVDRIRYDGQSALLIVLSIPMQPAAARVLVVDTHCGVVSVSAALWYSATTLRR</sequence>
<feature type="compositionally biased region" description="Low complexity" evidence="1">
    <location>
        <begin position="110"/>
        <end position="153"/>
    </location>
</feature>
<comment type="caution">
    <text evidence="3">The sequence shown here is derived from an EMBL/GenBank/DDBJ whole genome shotgun (WGS) entry which is preliminary data.</text>
</comment>